<dbReference type="Proteomes" id="UP000593562">
    <property type="component" value="Unassembled WGS sequence"/>
</dbReference>
<evidence type="ECO:0000313" key="3">
    <source>
        <dbReference type="Proteomes" id="UP000593562"/>
    </source>
</evidence>
<dbReference type="AlphaFoldDB" id="A0A7J7CV23"/>
<name>A0A7J7CV23_TRIWF</name>
<evidence type="ECO:0000313" key="2">
    <source>
        <dbReference type="EMBL" id="KAF5737848.1"/>
    </source>
</evidence>
<proteinExistence type="predicted"/>
<keyword evidence="3" id="KW-1185">Reference proteome</keyword>
<protein>
    <submittedName>
        <fullName evidence="2">Uncharacterized protein</fullName>
    </submittedName>
</protein>
<gene>
    <name evidence="2" type="ORF">HS088_TW13G00739</name>
</gene>
<sequence>MDRDRDHDRNRDRSKGRDRIMKGTGTETESGNWRGTGSGGMVMMGNTSILIEIMKKSAIIEKLVLIEGVVGVEAGACKLVLHTLILVLVHVKMEARIRQMHLAN</sequence>
<reference evidence="2 3" key="1">
    <citation type="journal article" date="2020" name="Nat. Commun.">
        <title>Genome of Tripterygium wilfordii and identification of cytochrome P450 involved in triptolide biosynthesis.</title>
        <authorList>
            <person name="Tu L."/>
            <person name="Su P."/>
            <person name="Zhang Z."/>
            <person name="Gao L."/>
            <person name="Wang J."/>
            <person name="Hu T."/>
            <person name="Zhou J."/>
            <person name="Zhang Y."/>
            <person name="Zhao Y."/>
            <person name="Liu Y."/>
            <person name="Song Y."/>
            <person name="Tong Y."/>
            <person name="Lu Y."/>
            <person name="Yang J."/>
            <person name="Xu C."/>
            <person name="Jia M."/>
            <person name="Peters R.J."/>
            <person name="Huang L."/>
            <person name="Gao W."/>
        </authorList>
    </citation>
    <scope>NUCLEOTIDE SEQUENCE [LARGE SCALE GENOMIC DNA]</scope>
    <source>
        <strain evidence="3">cv. XIE 37</strain>
        <tissue evidence="2">Leaf</tissue>
    </source>
</reference>
<dbReference type="InParanoid" id="A0A7J7CV23"/>
<accession>A0A7J7CV23</accession>
<feature type="region of interest" description="Disordered" evidence="1">
    <location>
        <begin position="1"/>
        <end position="39"/>
    </location>
</feature>
<dbReference type="EMBL" id="JAAARO010000013">
    <property type="protein sequence ID" value="KAF5737848.1"/>
    <property type="molecule type" value="Genomic_DNA"/>
</dbReference>
<comment type="caution">
    <text evidence="2">The sequence shown here is derived from an EMBL/GenBank/DDBJ whole genome shotgun (WGS) entry which is preliminary data.</text>
</comment>
<organism evidence="2 3">
    <name type="scientific">Tripterygium wilfordii</name>
    <name type="common">Thunder God vine</name>
    <dbReference type="NCBI Taxonomy" id="458696"/>
    <lineage>
        <taxon>Eukaryota</taxon>
        <taxon>Viridiplantae</taxon>
        <taxon>Streptophyta</taxon>
        <taxon>Embryophyta</taxon>
        <taxon>Tracheophyta</taxon>
        <taxon>Spermatophyta</taxon>
        <taxon>Magnoliopsida</taxon>
        <taxon>eudicotyledons</taxon>
        <taxon>Gunneridae</taxon>
        <taxon>Pentapetalae</taxon>
        <taxon>rosids</taxon>
        <taxon>fabids</taxon>
        <taxon>Celastrales</taxon>
        <taxon>Celastraceae</taxon>
        <taxon>Tripterygium</taxon>
    </lineage>
</organism>
<evidence type="ECO:0000256" key="1">
    <source>
        <dbReference type="SAM" id="MobiDB-lite"/>
    </source>
</evidence>
<feature type="compositionally biased region" description="Basic and acidic residues" evidence="1">
    <location>
        <begin position="1"/>
        <end position="21"/>
    </location>
</feature>